<proteinExistence type="predicted"/>
<accession>A0A2P5I3S5</accession>
<evidence type="ECO:0000313" key="2">
    <source>
        <dbReference type="EMBL" id="POS77140.1"/>
    </source>
</evidence>
<feature type="region of interest" description="Disordered" evidence="1">
    <location>
        <begin position="13"/>
        <end position="35"/>
    </location>
</feature>
<evidence type="ECO:0000256" key="1">
    <source>
        <dbReference type="SAM" id="MobiDB-lite"/>
    </source>
</evidence>
<evidence type="ECO:0000313" key="3">
    <source>
        <dbReference type="Proteomes" id="UP000094444"/>
    </source>
</evidence>
<protein>
    <submittedName>
        <fullName evidence="2">Uncharacterized protein</fullName>
    </submittedName>
</protein>
<sequence length="188" mass="20087">MPSSCTYLVLRENHQPNLANTEPNTPSSSDVQTEQFSRAAALESTSLCTSQTRTDDACYLQPGQINHLTHVRAAHFGDRSASVYVAPVDTAADMASVLLEAVEAAEGEAPGPAADAVSVCADAGAEVLAAEALVVEVEMKLFQEVCVKKQESREREAAVKVWRCRRPSLFQSSAAVIKNVGGLVQPSW</sequence>
<dbReference type="EMBL" id="MAVT02000297">
    <property type="protein sequence ID" value="POS77140.1"/>
    <property type="molecule type" value="Genomic_DNA"/>
</dbReference>
<keyword evidence="3" id="KW-1185">Reference proteome</keyword>
<dbReference type="Proteomes" id="UP000094444">
    <property type="component" value="Unassembled WGS sequence"/>
</dbReference>
<feature type="compositionally biased region" description="Polar residues" evidence="1">
    <location>
        <begin position="15"/>
        <end position="35"/>
    </location>
</feature>
<reference evidence="2" key="1">
    <citation type="submission" date="2017-09" db="EMBL/GenBank/DDBJ databases">
        <title>Polyketide synthases of a Diaporthe helianthi virulent isolate.</title>
        <authorList>
            <person name="Baroncelli R."/>
        </authorList>
    </citation>
    <scope>NUCLEOTIDE SEQUENCE [LARGE SCALE GENOMIC DNA]</scope>
    <source>
        <strain evidence="2">7/96</strain>
    </source>
</reference>
<gene>
    <name evidence="2" type="ORF">DHEL01_v204478</name>
</gene>
<dbReference type="InParanoid" id="A0A2P5I3S5"/>
<comment type="caution">
    <text evidence="2">The sequence shown here is derived from an EMBL/GenBank/DDBJ whole genome shotgun (WGS) entry which is preliminary data.</text>
</comment>
<organism evidence="2 3">
    <name type="scientific">Diaporthe helianthi</name>
    <dbReference type="NCBI Taxonomy" id="158607"/>
    <lineage>
        <taxon>Eukaryota</taxon>
        <taxon>Fungi</taxon>
        <taxon>Dikarya</taxon>
        <taxon>Ascomycota</taxon>
        <taxon>Pezizomycotina</taxon>
        <taxon>Sordariomycetes</taxon>
        <taxon>Sordariomycetidae</taxon>
        <taxon>Diaporthales</taxon>
        <taxon>Diaporthaceae</taxon>
        <taxon>Diaporthe</taxon>
    </lineage>
</organism>
<name>A0A2P5I3S5_DIAHE</name>
<dbReference type="AlphaFoldDB" id="A0A2P5I3S5"/>